<accession>A0ABT0I731</accession>
<organism evidence="2 3">
    <name type="scientific">Streptomyces lichenis</name>
    <dbReference type="NCBI Taxonomy" id="2306967"/>
    <lineage>
        <taxon>Bacteria</taxon>
        <taxon>Bacillati</taxon>
        <taxon>Actinomycetota</taxon>
        <taxon>Actinomycetes</taxon>
        <taxon>Kitasatosporales</taxon>
        <taxon>Streptomycetaceae</taxon>
        <taxon>Streptomyces</taxon>
    </lineage>
</organism>
<sequence>MNDDPNERIFTRASRAPWREILSHLWSRRRDRALVLRDGGGRYHLSGRPGGPEEPEEPEEPEPWPPGLPGSEGAEQPIRRGGYTDAFLVDLTEQVDTRAVGLPTVYGTESVDLYVAWWVHDPVQVVRSRTLYGWTVVRDHLTTALRHLGENQAVAGGGLGAPEVIHVLGPPQRVEGAGLSYRVFDVRPRETGEELLLGEAEQDAVRYSWTADRRGEYEFCVQALRNGPVSLAALWLLRRPDEVSAVLDWVVGHQDLLSQRTDWQDEMAVLLGTLTEQERQEMSRLLRDRLRALGRPAPAAWG</sequence>
<dbReference type="EMBL" id="JALPTH010000005">
    <property type="protein sequence ID" value="MCK8677137.1"/>
    <property type="molecule type" value="Genomic_DNA"/>
</dbReference>
<evidence type="ECO:0000313" key="3">
    <source>
        <dbReference type="Proteomes" id="UP001522868"/>
    </source>
</evidence>
<keyword evidence="3" id="KW-1185">Reference proteome</keyword>
<comment type="caution">
    <text evidence="2">The sequence shown here is derived from an EMBL/GenBank/DDBJ whole genome shotgun (WGS) entry which is preliminary data.</text>
</comment>
<dbReference type="Proteomes" id="UP001522868">
    <property type="component" value="Unassembled WGS sequence"/>
</dbReference>
<evidence type="ECO:0000256" key="1">
    <source>
        <dbReference type="SAM" id="MobiDB-lite"/>
    </source>
</evidence>
<evidence type="ECO:0000313" key="2">
    <source>
        <dbReference type="EMBL" id="MCK8677137.1"/>
    </source>
</evidence>
<feature type="region of interest" description="Disordered" evidence="1">
    <location>
        <begin position="39"/>
        <end position="77"/>
    </location>
</feature>
<reference evidence="2 3" key="1">
    <citation type="submission" date="2022-04" db="EMBL/GenBank/DDBJ databases">
        <title>Streptomyces sp. nov. LCR6-01 isolated from Lichen of Dirinaria sp.</title>
        <authorList>
            <person name="Kanchanasin P."/>
            <person name="Tanasupawat S."/>
            <person name="Phongsopitanun W."/>
        </authorList>
    </citation>
    <scope>NUCLEOTIDE SEQUENCE [LARGE SCALE GENOMIC DNA]</scope>
    <source>
        <strain evidence="2 3">LCR6-01</strain>
    </source>
</reference>
<name>A0ABT0I731_9ACTN</name>
<proteinExistence type="predicted"/>
<protein>
    <submittedName>
        <fullName evidence="2">Uncharacterized protein</fullName>
    </submittedName>
</protein>
<feature type="compositionally biased region" description="Acidic residues" evidence="1">
    <location>
        <begin position="53"/>
        <end position="62"/>
    </location>
</feature>
<gene>
    <name evidence="2" type="ORF">M1O15_06980</name>
</gene>
<dbReference type="RefSeq" id="WP_248632371.1">
    <property type="nucleotide sequence ID" value="NZ_JALPTH010000005.1"/>
</dbReference>